<keyword evidence="3" id="KW-1185">Reference proteome</keyword>
<protein>
    <submittedName>
        <fullName evidence="2">HEWD family protein</fullName>
    </submittedName>
</protein>
<name>A0ABD5R958_9EURY</name>
<reference evidence="2 3" key="1">
    <citation type="journal article" date="2019" name="Int. J. Syst. Evol. Microbiol.">
        <title>The Global Catalogue of Microorganisms (GCM) 10K type strain sequencing project: providing services to taxonomists for standard genome sequencing and annotation.</title>
        <authorList>
            <consortium name="The Broad Institute Genomics Platform"/>
            <consortium name="The Broad Institute Genome Sequencing Center for Infectious Disease"/>
            <person name="Wu L."/>
            <person name="Ma J."/>
        </authorList>
    </citation>
    <scope>NUCLEOTIDE SEQUENCE [LARGE SCALE GENOMIC DNA]</scope>
    <source>
        <strain evidence="2 3">CGMCC 1.12237</strain>
    </source>
</reference>
<dbReference type="Pfam" id="PF20576">
    <property type="entry name" value="HEWD"/>
    <property type="match status" value="1"/>
</dbReference>
<evidence type="ECO:0000313" key="2">
    <source>
        <dbReference type="EMBL" id="MFC5366510.1"/>
    </source>
</evidence>
<dbReference type="InterPro" id="IPR046782">
    <property type="entry name" value="HEWD"/>
</dbReference>
<sequence>MPASKLQTPTARTCEVCGRSEVWNADEESWRVAVEDGERRVGSIYCIHEWDINGTFAPFD</sequence>
<organism evidence="2 3">
    <name type="scientific">Salinirubrum litoreum</name>
    <dbReference type="NCBI Taxonomy" id="1126234"/>
    <lineage>
        <taxon>Archaea</taxon>
        <taxon>Methanobacteriati</taxon>
        <taxon>Methanobacteriota</taxon>
        <taxon>Stenosarchaea group</taxon>
        <taxon>Halobacteria</taxon>
        <taxon>Halobacteriales</taxon>
        <taxon>Haloferacaceae</taxon>
        <taxon>Salinirubrum</taxon>
    </lineage>
</organism>
<accession>A0ABD5R958</accession>
<dbReference type="EMBL" id="JBHSKX010000001">
    <property type="protein sequence ID" value="MFC5366510.1"/>
    <property type="molecule type" value="Genomic_DNA"/>
</dbReference>
<feature type="domain" description="HEWD" evidence="1">
    <location>
        <begin position="4"/>
        <end position="60"/>
    </location>
</feature>
<gene>
    <name evidence="2" type="ORF">ACFPJ5_06125</name>
</gene>
<evidence type="ECO:0000259" key="1">
    <source>
        <dbReference type="Pfam" id="PF20576"/>
    </source>
</evidence>
<comment type="caution">
    <text evidence="2">The sequence shown here is derived from an EMBL/GenBank/DDBJ whole genome shotgun (WGS) entry which is preliminary data.</text>
</comment>
<dbReference type="Proteomes" id="UP001596201">
    <property type="component" value="Unassembled WGS sequence"/>
</dbReference>
<dbReference type="AlphaFoldDB" id="A0ABD5R958"/>
<evidence type="ECO:0000313" key="3">
    <source>
        <dbReference type="Proteomes" id="UP001596201"/>
    </source>
</evidence>
<dbReference type="RefSeq" id="WP_227228147.1">
    <property type="nucleotide sequence ID" value="NZ_JAJCVJ010000001.1"/>
</dbReference>
<proteinExistence type="predicted"/>